<keyword evidence="4" id="KW-0238">DNA-binding</keyword>
<name>A0ABN1TPX3_9ACTN</name>
<proteinExistence type="inferred from homology"/>
<dbReference type="SUPFAM" id="SSF47598">
    <property type="entry name" value="Ribbon-helix-helix"/>
    <property type="match status" value="1"/>
</dbReference>
<dbReference type="InterPro" id="IPR010985">
    <property type="entry name" value="Ribbon_hlx_hlx"/>
</dbReference>
<evidence type="ECO:0000256" key="1">
    <source>
        <dbReference type="ARBA" id="ARBA00022491"/>
    </source>
</evidence>
<dbReference type="Proteomes" id="UP001501581">
    <property type="component" value="Unassembled WGS sequence"/>
</dbReference>
<evidence type="ECO:0000256" key="3">
    <source>
        <dbReference type="ARBA" id="ARBA00023015"/>
    </source>
</evidence>
<protein>
    <recommendedName>
        <fullName evidence="9">DUF1778 domain-containing protein</fullName>
    </recommendedName>
</protein>
<evidence type="ECO:0000313" key="7">
    <source>
        <dbReference type="EMBL" id="GAA1096765.1"/>
    </source>
</evidence>
<sequence length="95" mass="10463">MTITPGATRKDARLAMRLTPDQDALIRDAAAVTGQSLTEFVTTAAVARAEDTLADRRIFRLDVAAWDEFAVILDRPAERIPELSALLDQPAPWDE</sequence>
<dbReference type="PANTHER" id="PTHR35401:SF1">
    <property type="entry name" value="CYTOPLASMIC PROTEIN"/>
    <property type="match status" value="1"/>
</dbReference>
<dbReference type="EMBL" id="BAAALG010000003">
    <property type="protein sequence ID" value="GAA1096765.1"/>
    <property type="molecule type" value="Genomic_DNA"/>
</dbReference>
<dbReference type="RefSeq" id="WP_343992326.1">
    <property type="nucleotide sequence ID" value="NZ_BAAALG010000003.1"/>
</dbReference>
<keyword evidence="1" id="KW-0678">Repressor</keyword>
<dbReference type="Gene3D" id="1.20.5.780">
    <property type="entry name" value="Single helix bin"/>
    <property type="match status" value="1"/>
</dbReference>
<gene>
    <name evidence="7" type="ORF">GCM10009668_11900</name>
</gene>
<dbReference type="Pfam" id="PF08681">
    <property type="entry name" value="TacA1"/>
    <property type="match status" value="1"/>
</dbReference>
<evidence type="ECO:0008006" key="9">
    <source>
        <dbReference type="Google" id="ProtNLM"/>
    </source>
</evidence>
<evidence type="ECO:0000256" key="6">
    <source>
        <dbReference type="ARBA" id="ARBA00049988"/>
    </source>
</evidence>
<evidence type="ECO:0000256" key="5">
    <source>
        <dbReference type="ARBA" id="ARBA00023163"/>
    </source>
</evidence>
<evidence type="ECO:0000256" key="2">
    <source>
        <dbReference type="ARBA" id="ARBA00022649"/>
    </source>
</evidence>
<accession>A0ABN1TPX3</accession>
<evidence type="ECO:0000256" key="4">
    <source>
        <dbReference type="ARBA" id="ARBA00023125"/>
    </source>
</evidence>
<dbReference type="InterPro" id="IPR014795">
    <property type="entry name" value="TacA_1-like"/>
</dbReference>
<keyword evidence="2" id="KW-1277">Toxin-antitoxin system</keyword>
<keyword evidence="8" id="KW-1185">Reference proteome</keyword>
<evidence type="ECO:0000313" key="8">
    <source>
        <dbReference type="Proteomes" id="UP001501581"/>
    </source>
</evidence>
<comment type="similarity">
    <text evidence="6">Belongs to the TacA antitoxin family.</text>
</comment>
<organism evidence="7 8">
    <name type="scientific">Nocardioides dubius</name>
    <dbReference type="NCBI Taxonomy" id="317019"/>
    <lineage>
        <taxon>Bacteria</taxon>
        <taxon>Bacillati</taxon>
        <taxon>Actinomycetota</taxon>
        <taxon>Actinomycetes</taxon>
        <taxon>Propionibacteriales</taxon>
        <taxon>Nocardioidaceae</taxon>
        <taxon>Nocardioides</taxon>
    </lineage>
</organism>
<dbReference type="PANTHER" id="PTHR35401">
    <property type="entry name" value="COPG FAMILY HELIX-TURN-HELIX PROTEIN-RELATED-RELATED"/>
    <property type="match status" value="1"/>
</dbReference>
<reference evidence="7 8" key="1">
    <citation type="journal article" date="2019" name="Int. J. Syst. Evol. Microbiol.">
        <title>The Global Catalogue of Microorganisms (GCM) 10K type strain sequencing project: providing services to taxonomists for standard genome sequencing and annotation.</title>
        <authorList>
            <consortium name="The Broad Institute Genomics Platform"/>
            <consortium name="The Broad Institute Genome Sequencing Center for Infectious Disease"/>
            <person name="Wu L."/>
            <person name="Ma J."/>
        </authorList>
    </citation>
    <scope>NUCLEOTIDE SEQUENCE [LARGE SCALE GENOMIC DNA]</scope>
    <source>
        <strain evidence="7 8">JCM 13008</strain>
    </source>
</reference>
<comment type="caution">
    <text evidence="7">The sequence shown here is derived from an EMBL/GenBank/DDBJ whole genome shotgun (WGS) entry which is preliminary data.</text>
</comment>
<keyword evidence="5" id="KW-0804">Transcription</keyword>
<keyword evidence="3" id="KW-0805">Transcription regulation</keyword>